<organism evidence="2 3">
    <name type="scientific">Ancylomarina longa</name>
    <dbReference type="NCBI Taxonomy" id="2487017"/>
    <lineage>
        <taxon>Bacteria</taxon>
        <taxon>Pseudomonadati</taxon>
        <taxon>Bacteroidota</taxon>
        <taxon>Bacteroidia</taxon>
        <taxon>Marinilabiliales</taxon>
        <taxon>Marinifilaceae</taxon>
        <taxon>Ancylomarina</taxon>
    </lineage>
</organism>
<accession>A0A434AWU1</accession>
<evidence type="ECO:0000313" key="3">
    <source>
        <dbReference type="Proteomes" id="UP000282985"/>
    </source>
</evidence>
<name>A0A434AWU1_9BACT</name>
<dbReference type="RefSeq" id="WP_127343175.1">
    <property type="nucleotide sequence ID" value="NZ_RJJX01000006.1"/>
</dbReference>
<gene>
    <name evidence="2" type="ORF">DLK05_06475</name>
</gene>
<feature type="domain" description="NAD(P)-binding" evidence="1">
    <location>
        <begin position="5"/>
        <end position="309"/>
    </location>
</feature>
<proteinExistence type="predicted"/>
<dbReference type="Gene3D" id="3.90.25.10">
    <property type="entry name" value="UDP-galactose 4-epimerase, domain 1"/>
    <property type="match status" value="1"/>
</dbReference>
<dbReference type="AlphaFoldDB" id="A0A434AWU1"/>
<evidence type="ECO:0000313" key="2">
    <source>
        <dbReference type="EMBL" id="RUT78870.1"/>
    </source>
</evidence>
<protein>
    <submittedName>
        <fullName evidence="2">NAD-dependent epimerase/dehydratase family protein</fullName>
    </submittedName>
</protein>
<evidence type="ECO:0000259" key="1">
    <source>
        <dbReference type="Pfam" id="PF16363"/>
    </source>
</evidence>
<dbReference type="Gene3D" id="3.40.50.720">
    <property type="entry name" value="NAD(P)-binding Rossmann-like Domain"/>
    <property type="match status" value="1"/>
</dbReference>
<dbReference type="EMBL" id="RJJX01000006">
    <property type="protein sequence ID" value="RUT78870.1"/>
    <property type="molecule type" value="Genomic_DNA"/>
</dbReference>
<reference evidence="2 3" key="1">
    <citation type="submission" date="2018-11" db="EMBL/GenBank/DDBJ databases">
        <title>Parancylomarina longa gen. nov., sp. nov., isolated from sediments of southern Okinawa.</title>
        <authorList>
            <person name="Fu T."/>
        </authorList>
    </citation>
    <scope>NUCLEOTIDE SEQUENCE [LARGE SCALE GENOMIC DNA]</scope>
    <source>
        <strain evidence="2 3">T3-2 S1-C</strain>
    </source>
</reference>
<dbReference type="SUPFAM" id="SSF51735">
    <property type="entry name" value="NAD(P)-binding Rossmann-fold domains"/>
    <property type="match status" value="1"/>
</dbReference>
<keyword evidence="3" id="KW-1185">Reference proteome</keyword>
<dbReference type="InterPro" id="IPR016040">
    <property type="entry name" value="NAD(P)-bd_dom"/>
</dbReference>
<dbReference type="Proteomes" id="UP000282985">
    <property type="component" value="Unassembled WGS sequence"/>
</dbReference>
<sequence>MTTILVTGCAGFIGSHLSEKLLELNYQVVGVDNFDPFYPAAIKKENMAGFIQHPNFHFHELDLRESGSLDYLNESVDLIVHLAGKAGVRPSIEDPQAYIDSNITATRNILDFMRTRKIQKLAFASSSSVYGNCQEVPFTETMNVDKAISPYAFTKKSCEVLNHTYHHLYDLDIINMRFFTVFGPRQRPDLAIRKFVRLISNQETIPMFGDGSTARDYTYVDDTVDGIVKCCNYLFDHESVFDTINLGNSYPILLSTMIETIGKTLGISPKIEQLPMQPGDVDQTFADISKAKNLIGYNPKTSFETGIQNFVNWFHQNQEK</sequence>
<dbReference type="PANTHER" id="PTHR43000">
    <property type="entry name" value="DTDP-D-GLUCOSE 4,6-DEHYDRATASE-RELATED"/>
    <property type="match status" value="1"/>
</dbReference>
<comment type="caution">
    <text evidence="2">The sequence shown here is derived from an EMBL/GenBank/DDBJ whole genome shotgun (WGS) entry which is preliminary data.</text>
</comment>
<dbReference type="OrthoDB" id="9810015at2"/>
<dbReference type="PRINTS" id="PR01713">
    <property type="entry name" value="NUCEPIMERASE"/>
</dbReference>
<dbReference type="Pfam" id="PF16363">
    <property type="entry name" value="GDP_Man_Dehyd"/>
    <property type="match status" value="1"/>
</dbReference>
<dbReference type="InterPro" id="IPR036291">
    <property type="entry name" value="NAD(P)-bd_dom_sf"/>
</dbReference>